<reference evidence="1" key="1">
    <citation type="submission" date="2023-04" db="EMBL/GenBank/DDBJ databases">
        <authorList>
            <person name="Vijverberg K."/>
            <person name="Xiong W."/>
            <person name="Schranz E."/>
        </authorList>
    </citation>
    <scope>NUCLEOTIDE SEQUENCE</scope>
</reference>
<gene>
    <name evidence="1" type="ORF">LSALG_LOCUS21949</name>
</gene>
<dbReference type="AlphaFoldDB" id="A0AA35YYE0"/>
<sequence>MSKRKLYLRNCHSLNQSLFLFLWCPMSKLDNLKPITSLFSSQSTEPLVIHEEAHTSSDDDKNVFGGTSGDIQFDIEELEIPGNFDSYGQTIQTLELEAQLFITNSSRWRRETFDLMDLKDIAKERHILFIQDVK</sequence>
<proteinExistence type="predicted"/>
<evidence type="ECO:0000313" key="1">
    <source>
        <dbReference type="EMBL" id="CAI9282304.1"/>
    </source>
</evidence>
<dbReference type="Proteomes" id="UP001177003">
    <property type="component" value="Chromosome 4"/>
</dbReference>
<accession>A0AA35YYE0</accession>
<keyword evidence="2" id="KW-1185">Reference proteome</keyword>
<organism evidence="1 2">
    <name type="scientific">Lactuca saligna</name>
    <name type="common">Willowleaf lettuce</name>
    <dbReference type="NCBI Taxonomy" id="75948"/>
    <lineage>
        <taxon>Eukaryota</taxon>
        <taxon>Viridiplantae</taxon>
        <taxon>Streptophyta</taxon>
        <taxon>Embryophyta</taxon>
        <taxon>Tracheophyta</taxon>
        <taxon>Spermatophyta</taxon>
        <taxon>Magnoliopsida</taxon>
        <taxon>eudicotyledons</taxon>
        <taxon>Gunneridae</taxon>
        <taxon>Pentapetalae</taxon>
        <taxon>asterids</taxon>
        <taxon>campanulids</taxon>
        <taxon>Asterales</taxon>
        <taxon>Asteraceae</taxon>
        <taxon>Cichorioideae</taxon>
        <taxon>Cichorieae</taxon>
        <taxon>Lactucinae</taxon>
        <taxon>Lactuca</taxon>
    </lineage>
</organism>
<protein>
    <submittedName>
        <fullName evidence="1">Uncharacterized protein</fullName>
    </submittedName>
</protein>
<dbReference type="EMBL" id="OX465080">
    <property type="protein sequence ID" value="CAI9282304.1"/>
    <property type="molecule type" value="Genomic_DNA"/>
</dbReference>
<evidence type="ECO:0000313" key="2">
    <source>
        <dbReference type="Proteomes" id="UP001177003"/>
    </source>
</evidence>
<name>A0AA35YYE0_LACSI</name>